<dbReference type="AlphaFoldDB" id="A0A6A6NBG9"/>
<reference evidence="1 2" key="1">
    <citation type="journal article" date="2020" name="Mol. Plant">
        <title>The Chromosome-Based Rubber Tree Genome Provides New Insights into Spurge Genome Evolution and Rubber Biosynthesis.</title>
        <authorList>
            <person name="Liu J."/>
            <person name="Shi C."/>
            <person name="Shi C.C."/>
            <person name="Li W."/>
            <person name="Zhang Q.J."/>
            <person name="Zhang Y."/>
            <person name="Li K."/>
            <person name="Lu H.F."/>
            <person name="Shi C."/>
            <person name="Zhu S.T."/>
            <person name="Xiao Z.Y."/>
            <person name="Nan H."/>
            <person name="Yue Y."/>
            <person name="Zhu X.G."/>
            <person name="Wu Y."/>
            <person name="Hong X.N."/>
            <person name="Fan G.Y."/>
            <person name="Tong Y."/>
            <person name="Zhang D."/>
            <person name="Mao C.L."/>
            <person name="Liu Y.L."/>
            <person name="Hao S.J."/>
            <person name="Liu W.Q."/>
            <person name="Lv M.Q."/>
            <person name="Zhang H.B."/>
            <person name="Liu Y."/>
            <person name="Hu-Tang G.R."/>
            <person name="Wang J.P."/>
            <person name="Wang J.H."/>
            <person name="Sun Y.H."/>
            <person name="Ni S.B."/>
            <person name="Chen W.B."/>
            <person name="Zhang X.C."/>
            <person name="Jiao Y.N."/>
            <person name="Eichler E.E."/>
            <person name="Li G.H."/>
            <person name="Liu X."/>
            <person name="Gao L.Z."/>
        </authorList>
    </citation>
    <scope>NUCLEOTIDE SEQUENCE [LARGE SCALE GENOMIC DNA]</scope>
    <source>
        <strain evidence="2">cv. GT1</strain>
        <tissue evidence="1">Leaf</tissue>
    </source>
</reference>
<dbReference type="Proteomes" id="UP000467840">
    <property type="component" value="Chromosome 11"/>
</dbReference>
<sequence length="136" mass="15259">MSTPSHIFTFTPSHNKPSSSRLQMHQFTFVDSASCHRRLPLVRFATIATSHHGISFVAITRVSRTTCMESHLKEVADALSKERVFAVGTEQHSFICMVRTVRSSSFQGILLKQNLDSKVVDADALKDLRNKLAKNE</sequence>
<accession>A0A6A6NBG9</accession>
<gene>
    <name evidence="1" type="ORF">GH714_000532</name>
</gene>
<evidence type="ECO:0000313" key="1">
    <source>
        <dbReference type="EMBL" id="KAF2321589.1"/>
    </source>
</evidence>
<dbReference type="EMBL" id="JAAGAX010000002">
    <property type="protein sequence ID" value="KAF2321589.1"/>
    <property type="molecule type" value="Genomic_DNA"/>
</dbReference>
<organism evidence="1 2">
    <name type="scientific">Hevea brasiliensis</name>
    <name type="common">Para rubber tree</name>
    <name type="synonym">Siphonia brasiliensis</name>
    <dbReference type="NCBI Taxonomy" id="3981"/>
    <lineage>
        <taxon>Eukaryota</taxon>
        <taxon>Viridiplantae</taxon>
        <taxon>Streptophyta</taxon>
        <taxon>Embryophyta</taxon>
        <taxon>Tracheophyta</taxon>
        <taxon>Spermatophyta</taxon>
        <taxon>Magnoliopsida</taxon>
        <taxon>eudicotyledons</taxon>
        <taxon>Gunneridae</taxon>
        <taxon>Pentapetalae</taxon>
        <taxon>rosids</taxon>
        <taxon>fabids</taxon>
        <taxon>Malpighiales</taxon>
        <taxon>Euphorbiaceae</taxon>
        <taxon>Crotonoideae</taxon>
        <taxon>Micrandreae</taxon>
        <taxon>Hevea</taxon>
    </lineage>
</organism>
<comment type="caution">
    <text evidence="1">The sequence shown here is derived from an EMBL/GenBank/DDBJ whole genome shotgun (WGS) entry which is preliminary data.</text>
</comment>
<evidence type="ECO:0000313" key="2">
    <source>
        <dbReference type="Proteomes" id="UP000467840"/>
    </source>
</evidence>
<protein>
    <submittedName>
        <fullName evidence="1">Uncharacterized protein</fullName>
    </submittedName>
</protein>
<keyword evidence="2" id="KW-1185">Reference proteome</keyword>
<name>A0A6A6NBG9_HEVBR</name>
<proteinExistence type="predicted"/>